<dbReference type="SUPFAM" id="SSF56601">
    <property type="entry name" value="beta-lactamase/transpeptidase-like"/>
    <property type="match status" value="1"/>
</dbReference>
<proteinExistence type="predicted"/>
<evidence type="ECO:0000313" key="3">
    <source>
        <dbReference type="Proteomes" id="UP000184388"/>
    </source>
</evidence>
<dbReference type="PANTHER" id="PTHR43319:SF3">
    <property type="entry name" value="BETA-LACTAMASE-RELATED DOMAIN-CONTAINING PROTEIN"/>
    <property type="match status" value="1"/>
</dbReference>
<dbReference type="InterPro" id="IPR012338">
    <property type="entry name" value="Beta-lactam/transpept-like"/>
</dbReference>
<dbReference type="InterPro" id="IPR052907">
    <property type="entry name" value="Beta-lactamase/esterase"/>
</dbReference>
<comment type="caution">
    <text evidence="2">The sequence shown here is derived from an EMBL/GenBank/DDBJ whole genome shotgun (WGS) entry which is preliminary data.</text>
</comment>
<dbReference type="PANTHER" id="PTHR43319">
    <property type="entry name" value="BETA-LACTAMASE-RELATED"/>
    <property type="match status" value="1"/>
</dbReference>
<dbReference type="AlphaFoldDB" id="A0A9X8QPZ9"/>
<organism evidence="2 3">
    <name type="scientific">Streptomyces yunnanensis</name>
    <dbReference type="NCBI Taxonomy" id="156453"/>
    <lineage>
        <taxon>Bacteria</taxon>
        <taxon>Bacillati</taxon>
        <taxon>Actinomycetota</taxon>
        <taxon>Actinomycetes</taxon>
        <taxon>Kitasatosporales</taxon>
        <taxon>Streptomycetaceae</taxon>
        <taxon>Streptomyces</taxon>
    </lineage>
</organism>
<evidence type="ECO:0000259" key="1">
    <source>
        <dbReference type="Pfam" id="PF00144"/>
    </source>
</evidence>
<dbReference type="Gene3D" id="3.40.710.10">
    <property type="entry name" value="DD-peptidase/beta-lactamase superfamily"/>
    <property type="match status" value="1"/>
</dbReference>
<name>A0A9X8QPZ9_9ACTN</name>
<reference evidence="3" key="1">
    <citation type="submission" date="2016-11" db="EMBL/GenBank/DDBJ databases">
        <authorList>
            <person name="Jaros S."/>
            <person name="Januszkiewicz K."/>
            <person name="Wedrychowicz H."/>
        </authorList>
    </citation>
    <scope>NUCLEOTIDE SEQUENCE [LARGE SCALE GENOMIC DNA]</scope>
    <source>
        <strain evidence="3">CGMCC 4.3555</strain>
    </source>
</reference>
<evidence type="ECO:0000313" key="2">
    <source>
        <dbReference type="EMBL" id="SHL20536.1"/>
    </source>
</evidence>
<dbReference type="InterPro" id="IPR001466">
    <property type="entry name" value="Beta-lactam-related"/>
</dbReference>
<dbReference type="EMBL" id="FRBK01000003">
    <property type="protein sequence ID" value="SHL20536.1"/>
    <property type="molecule type" value="Genomic_DNA"/>
</dbReference>
<sequence length="392" mass="41393">MSGWDLPAVAGGGVADEGFGAVAEEFRRNFTERGELGAALTVHVGGRKVVDLWGGTADARTGRAWEADTAVPVMSCAKGMLAVSAHLLAQQGVWDLDAPIAAYWPEFGRHGKERITARMMLTHTAGIPLAERQLTFNQIMAWTPMIEALEEQPPLWEPGTAYEYHAHALGFVLGEVVRRLTGLKPGAYFRRAIGDDLGLRTWIGVPQEELPTLARLVEAEGRPTLPPSDSLIMRALTLHGAVPFPGLDDPHGYNAPDVLTREFPGAGAVSSARGLAALFAAVATGVEGGPRLLGEETVTDAVRPLSGGPTFSGLPDLGARYGSGFLLDSPFRRLLGPRSFATSGAGGQFAFGDDEFGVGFGYVTNRLGASGDVRAQRLIEAVRVCVGAPAVA</sequence>
<dbReference type="Pfam" id="PF00144">
    <property type="entry name" value="Beta-lactamase"/>
    <property type="match status" value="1"/>
</dbReference>
<gene>
    <name evidence="2" type="ORF">SAMN05216268_103197</name>
</gene>
<feature type="domain" description="Beta-lactamase-related" evidence="1">
    <location>
        <begin position="26"/>
        <end position="379"/>
    </location>
</feature>
<accession>A0A9X8QPZ9</accession>
<protein>
    <submittedName>
        <fullName evidence="2">CubicO group peptidase, beta-lactamase class C family</fullName>
    </submittedName>
</protein>
<dbReference type="RefSeq" id="WP_434060564.1">
    <property type="nucleotide sequence ID" value="NZ_FRBK01000003.1"/>
</dbReference>
<dbReference type="Proteomes" id="UP000184388">
    <property type="component" value="Unassembled WGS sequence"/>
</dbReference>